<dbReference type="EMBL" id="CABEEP010000001">
    <property type="protein sequence ID" value="VTQ63375.1"/>
    <property type="molecule type" value="Genomic_DNA"/>
</dbReference>
<organism evidence="1 2">
    <name type="scientific">Enterococcus hirae</name>
    <dbReference type="NCBI Taxonomy" id="1354"/>
    <lineage>
        <taxon>Bacteria</taxon>
        <taxon>Bacillati</taxon>
        <taxon>Bacillota</taxon>
        <taxon>Bacilli</taxon>
        <taxon>Lactobacillales</taxon>
        <taxon>Enterococcaceae</taxon>
        <taxon>Enterococcus</taxon>
    </lineage>
</organism>
<dbReference type="RefSeq" id="WP_010737459.1">
    <property type="nucleotide sequence ID" value="NZ_AP027299.1"/>
</dbReference>
<reference evidence="1 2" key="1">
    <citation type="submission" date="2019-05" db="EMBL/GenBank/DDBJ databases">
        <authorList>
            <consortium name="Pathogen Informatics"/>
        </authorList>
    </citation>
    <scope>NUCLEOTIDE SEQUENCE [LARGE SCALE GENOMIC DNA]</scope>
    <source>
        <strain evidence="1 2">NCTC12204</strain>
    </source>
</reference>
<comment type="caution">
    <text evidence="1">The sequence shown here is derived from an EMBL/GenBank/DDBJ whole genome shotgun (WGS) entry which is preliminary data.</text>
</comment>
<gene>
    <name evidence="1" type="ORF">NCTC12204_01242</name>
</gene>
<evidence type="ECO:0000313" key="2">
    <source>
        <dbReference type="Proteomes" id="UP000352698"/>
    </source>
</evidence>
<dbReference type="AlphaFoldDB" id="A0A449E3V4"/>
<protein>
    <submittedName>
        <fullName evidence="1">Uncharacterized protein</fullName>
    </submittedName>
</protein>
<name>A0A449E3V4_ENTHR</name>
<sequence length="95" mass="10894">MMRKKAIVIIMIQMVIYVSSIIGAFMNRGVITNWPSLLLLFGICIGNFVPIEYRTSFNSTDPGIILKNHTRRLENIIYMIITCLVIVLVIYLDMV</sequence>
<accession>A0A449E3V4</accession>
<evidence type="ECO:0000313" key="1">
    <source>
        <dbReference type="EMBL" id="VTQ63375.1"/>
    </source>
</evidence>
<dbReference type="Proteomes" id="UP000352698">
    <property type="component" value="Unassembled WGS sequence"/>
</dbReference>
<proteinExistence type="predicted"/>